<evidence type="ECO:0000256" key="1">
    <source>
        <dbReference type="SAM" id="MobiDB-lite"/>
    </source>
</evidence>
<dbReference type="KEGG" id="tps:THAPSDRAFT_4293"/>
<gene>
    <name evidence="2" type="ORF">THAPSDRAFT_4293</name>
</gene>
<dbReference type="Proteomes" id="UP000001449">
    <property type="component" value="Chromosome 4"/>
</dbReference>
<reference evidence="2 3" key="2">
    <citation type="journal article" date="2008" name="Nature">
        <title>The Phaeodactylum genome reveals the evolutionary history of diatom genomes.</title>
        <authorList>
            <person name="Bowler C."/>
            <person name="Allen A.E."/>
            <person name="Badger J.H."/>
            <person name="Grimwood J."/>
            <person name="Jabbari K."/>
            <person name="Kuo A."/>
            <person name="Maheswari U."/>
            <person name="Martens C."/>
            <person name="Maumus F."/>
            <person name="Otillar R.P."/>
            <person name="Rayko E."/>
            <person name="Salamov A."/>
            <person name="Vandepoele K."/>
            <person name="Beszteri B."/>
            <person name="Gruber A."/>
            <person name="Heijde M."/>
            <person name="Katinka M."/>
            <person name="Mock T."/>
            <person name="Valentin K."/>
            <person name="Verret F."/>
            <person name="Berges J.A."/>
            <person name="Brownlee C."/>
            <person name="Cadoret J.P."/>
            <person name="Chiovitti A."/>
            <person name="Choi C.J."/>
            <person name="Coesel S."/>
            <person name="De Martino A."/>
            <person name="Detter J.C."/>
            <person name="Durkin C."/>
            <person name="Falciatore A."/>
            <person name="Fournet J."/>
            <person name="Haruta M."/>
            <person name="Huysman M.J."/>
            <person name="Jenkins B.D."/>
            <person name="Jiroutova K."/>
            <person name="Jorgensen R.E."/>
            <person name="Joubert Y."/>
            <person name="Kaplan A."/>
            <person name="Kroger N."/>
            <person name="Kroth P.G."/>
            <person name="La Roche J."/>
            <person name="Lindquist E."/>
            <person name="Lommer M."/>
            <person name="Martin-Jezequel V."/>
            <person name="Lopez P.J."/>
            <person name="Lucas S."/>
            <person name="Mangogna M."/>
            <person name="McGinnis K."/>
            <person name="Medlin L.K."/>
            <person name="Montsant A."/>
            <person name="Oudot-Le Secq M.P."/>
            <person name="Napoli C."/>
            <person name="Obornik M."/>
            <person name="Parker M.S."/>
            <person name="Petit J.L."/>
            <person name="Porcel B.M."/>
            <person name="Poulsen N."/>
            <person name="Robison M."/>
            <person name="Rychlewski L."/>
            <person name="Rynearson T.A."/>
            <person name="Schmutz J."/>
            <person name="Shapiro H."/>
            <person name="Siaut M."/>
            <person name="Stanley M."/>
            <person name="Sussman M.R."/>
            <person name="Taylor A.R."/>
            <person name="Vardi A."/>
            <person name="von Dassow P."/>
            <person name="Vyverman W."/>
            <person name="Willis A."/>
            <person name="Wyrwicz L.S."/>
            <person name="Rokhsar D.S."/>
            <person name="Weissenbach J."/>
            <person name="Armbrust E.V."/>
            <person name="Green B.R."/>
            <person name="Van de Peer Y."/>
            <person name="Grigoriev I.V."/>
        </authorList>
    </citation>
    <scope>NUCLEOTIDE SEQUENCE [LARGE SCALE GENOMIC DNA]</scope>
    <source>
        <strain evidence="2 3">CCMP1335</strain>
    </source>
</reference>
<evidence type="ECO:0000313" key="3">
    <source>
        <dbReference type="Proteomes" id="UP000001449"/>
    </source>
</evidence>
<dbReference type="EMBL" id="CM000641">
    <property type="protein sequence ID" value="EED93240.1"/>
    <property type="molecule type" value="Genomic_DNA"/>
</dbReference>
<keyword evidence="3" id="KW-1185">Reference proteome</keyword>
<dbReference type="AlphaFoldDB" id="B8C1G6"/>
<dbReference type="GeneID" id="7452625"/>
<accession>B8C1G6</accession>
<protein>
    <submittedName>
        <fullName evidence="2">Uncharacterized protein</fullName>
    </submittedName>
</protein>
<proteinExistence type="predicted"/>
<dbReference type="eggNOG" id="ENOG502QYK5">
    <property type="taxonomic scope" value="Eukaryota"/>
</dbReference>
<name>B8C1G6_THAPS</name>
<sequence length="455" mass="50869">MSNSPASMNKAAPHTHYQVDYVAVNCGKIVAVSKRRIRFKYGYTNLEALSDGKTGQDCRGSEHDVIIIWSISSGKQSIMFDGKEVFFDVADTSKFQASFPDGRGHTLTVKAHAASMSTKSNPNPEWKQYDLLIDGVSYFKLPKIFEIGVVYQELEPSSPVPLAFRNKQQNQNEGEYFTYDSYRQMDSILPNDEAVVENKQPDPEPEPVVDLLSFDDDEPVAPLPAAPVQQNVQTYAPAQTDYSAQYSNQTYAPLQQQNLQAPTTEQQNFAEAPIYNYPTQSNPFAPQDTMQPVTPPEAYSNRPVQNQPLYTNYQANVNPPAMPESRNDASPVTPTALALTLAPANPQSNDANGAVNSLVNIDNIFAPTPASAARQLNMQPTMNANNDEKKPVMNSFNPAVPPSYQQMQQQGLNNMYAQQQPQMQQQQYNNYSYQQNNFQQQQGYAHQQNYQQTGF</sequence>
<dbReference type="InParanoid" id="B8C1G6"/>
<organism evidence="2 3">
    <name type="scientific">Thalassiosira pseudonana</name>
    <name type="common">Marine diatom</name>
    <name type="synonym">Cyclotella nana</name>
    <dbReference type="NCBI Taxonomy" id="35128"/>
    <lineage>
        <taxon>Eukaryota</taxon>
        <taxon>Sar</taxon>
        <taxon>Stramenopiles</taxon>
        <taxon>Ochrophyta</taxon>
        <taxon>Bacillariophyta</taxon>
        <taxon>Coscinodiscophyceae</taxon>
        <taxon>Thalassiosirophycidae</taxon>
        <taxon>Thalassiosirales</taxon>
        <taxon>Thalassiosiraceae</taxon>
        <taxon>Thalassiosira</taxon>
    </lineage>
</organism>
<feature type="region of interest" description="Disordered" evidence="1">
    <location>
        <begin position="382"/>
        <end position="406"/>
    </location>
</feature>
<dbReference type="RefSeq" id="XP_002289703.1">
    <property type="nucleotide sequence ID" value="XM_002289667.1"/>
</dbReference>
<dbReference type="HOGENOM" id="CLU_602036_0_0_1"/>
<dbReference type="PaxDb" id="35128-Thaps4293"/>
<evidence type="ECO:0000313" key="2">
    <source>
        <dbReference type="EMBL" id="EED93240.1"/>
    </source>
</evidence>
<reference evidence="2 3" key="1">
    <citation type="journal article" date="2004" name="Science">
        <title>The genome of the diatom Thalassiosira pseudonana: ecology, evolution, and metabolism.</title>
        <authorList>
            <person name="Armbrust E.V."/>
            <person name="Berges J.A."/>
            <person name="Bowler C."/>
            <person name="Green B.R."/>
            <person name="Martinez D."/>
            <person name="Putnam N.H."/>
            <person name="Zhou S."/>
            <person name="Allen A.E."/>
            <person name="Apt K.E."/>
            <person name="Bechner M."/>
            <person name="Brzezinski M.A."/>
            <person name="Chaal B.K."/>
            <person name="Chiovitti A."/>
            <person name="Davis A.K."/>
            <person name="Demarest M.S."/>
            <person name="Detter J.C."/>
            <person name="Glavina T."/>
            <person name="Goodstein D."/>
            <person name="Hadi M.Z."/>
            <person name="Hellsten U."/>
            <person name="Hildebrand M."/>
            <person name="Jenkins B.D."/>
            <person name="Jurka J."/>
            <person name="Kapitonov V.V."/>
            <person name="Kroger N."/>
            <person name="Lau W.W."/>
            <person name="Lane T.W."/>
            <person name="Larimer F.W."/>
            <person name="Lippmeier J.C."/>
            <person name="Lucas S."/>
            <person name="Medina M."/>
            <person name="Montsant A."/>
            <person name="Obornik M."/>
            <person name="Parker M.S."/>
            <person name="Palenik B."/>
            <person name="Pazour G.J."/>
            <person name="Richardson P.M."/>
            <person name="Rynearson T.A."/>
            <person name="Saito M.A."/>
            <person name="Schwartz D.C."/>
            <person name="Thamatrakoln K."/>
            <person name="Valentin K."/>
            <person name="Vardi A."/>
            <person name="Wilkerson F.P."/>
            <person name="Rokhsar D.S."/>
        </authorList>
    </citation>
    <scope>NUCLEOTIDE SEQUENCE [LARGE SCALE GENOMIC DNA]</scope>
    <source>
        <strain evidence="2 3">CCMP1335</strain>
    </source>
</reference>